<dbReference type="Pfam" id="PF03610">
    <property type="entry name" value="EIIA-man"/>
    <property type="match status" value="1"/>
</dbReference>
<dbReference type="CDD" id="cd00006">
    <property type="entry name" value="PTS_IIA_man"/>
    <property type="match status" value="1"/>
</dbReference>
<feature type="domain" description="PTS EIIA type-4" evidence="8">
    <location>
        <begin position="1"/>
        <end position="126"/>
    </location>
</feature>
<reference evidence="9 10" key="1">
    <citation type="submission" date="2013-08" db="EMBL/GenBank/DDBJ databases">
        <authorList>
            <person name="Durkin A.S."/>
            <person name="Haft D.R."/>
            <person name="McCorrison J."/>
            <person name="Torralba M."/>
            <person name="Gillis M."/>
            <person name="Haft D.H."/>
            <person name="Methe B."/>
            <person name="Sutton G."/>
            <person name="Nelson K.E."/>
        </authorList>
    </citation>
    <scope>NUCLEOTIDE SEQUENCE [LARGE SCALE GENOMIC DNA]</scope>
    <source>
        <strain evidence="9 10">F0195</strain>
    </source>
</reference>
<dbReference type="Gene3D" id="3.40.50.510">
    <property type="entry name" value="Phosphotransferase system, mannose-type IIA component"/>
    <property type="match status" value="1"/>
</dbReference>
<comment type="caution">
    <text evidence="9">The sequence shown here is derived from an EMBL/GenBank/DDBJ whole genome shotgun (WGS) entry which is preliminary data.</text>
</comment>
<evidence type="ECO:0000256" key="5">
    <source>
        <dbReference type="ARBA" id="ARBA00022679"/>
    </source>
</evidence>
<dbReference type="GO" id="GO:0009401">
    <property type="term" value="P:phosphoenolpyruvate-dependent sugar phosphotransferase system"/>
    <property type="evidence" value="ECO:0007669"/>
    <property type="project" value="UniProtKB-KW"/>
</dbReference>
<keyword evidence="2" id="KW-0813">Transport</keyword>
<keyword evidence="7" id="KW-0418">Kinase</keyword>
<evidence type="ECO:0000256" key="3">
    <source>
        <dbReference type="ARBA" id="ARBA00022490"/>
    </source>
</evidence>
<dbReference type="InterPro" id="IPR051471">
    <property type="entry name" value="Bacterial_PTS_sugar_comp"/>
</dbReference>
<evidence type="ECO:0000313" key="9">
    <source>
        <dbReference type="EMBL" id="ERL08106.1"/>
    </source>
</evidence>
<protein>
    <submittedName>
        <fullName evidence="9">PTS system fructose IIA component</fullName>
    </submittedName>
</protein>
<keyword evidence="5" id="KW-0808">Transferase</keyword>
<keyword evidence="3" id="KW-0963">Cytoplasm</keyword>
<name>U2V626_9ACTN</name>
<dbReference type="GO" id="GO:0005737">
    <property type="term" value="C:cytoplasm"/>
    <property type="evidence" value="ECO:0007669"/>
    <property type="project" value="UniProtKB-SubCell"/>
</dbReference>
<dbReference type="PROSITE" id="PS51096">
    <property type="entry name" value="PTS_EIIA_TYPE_4"/>
    <property type="match status" value="1"/>
</dbReference>
<evidence type="ECO:0000256" key="7">
    <source>
        <dbReference type="ARBA" id="ARBA00022777"/>
    </source>
</evidence>
<dbReference type="GO" id="GO:0016020">
    <property type="term" value="C:membrane"/>
    <property type="evidence" value="ECO:0007669"/>
    <property type="project" value="InterPro"/>
</dbReference>
<evidence type="ECO:0000259" key="8">
    <source>
        <dbReference type="PROSITE" id="PS51096"/>
    </source>
</evidence>
<dbReference type="EMBL" id="AWEZ01000046">
    <property type="protein sequence ID" value="ERL08106.1"/>
    <property type="molecule type" value="Genomic_DNA"/>
</dbReference>
<keyword evidence="6" id="KW-0598">Phosphotransferase system</keyword>
<dbReference type="InterPro" id="IPR004701">
    <property type="entry name" value="PTS_EIIA_man-typ"/>
</dbReference>
<keyword evidence="10" id="KW-1185">Reference proteome</keyword>
<gene>
    <name evidence="9" type="ORF">HMPREF1316_2511</name>
</gene>
<dbReference type="SUPFAM" id="SSF53062">
    <property type="entry name" value="PTS system fructose IIA component-like"/>
    <property type="match status" value="1"/>
</dbReference>
<evidence type="ECO:0000256" key="2">
    <source>
        <dbReference type="ARBA" id="ARBA00022448"/>
    </source>
</evidence>
<dbReference type="STRING" id="1125712.HMPREF1316_2511"/>
<organism evidence="9 10">
    <name type="scientific">Olsenella profusa F0195</name>
    <dbReference type="NCBI Taxonomy" id="1125712"/>
    <lineage>
        <taxon>Bacteria</taxon>
        <taxon>Bacillati</taxon>
        <taxon>Actinomycetota</taxon>
        <taxon>Coriobacteriia</taxon>
        <taxon>Coriobacteriales</taxon>
        <taxon>Atopobiaceae</taxon>
        <taxon>Olsenella</taxon>
    </lineage>
</organism>
<comment type="subcellular location">
    <subcellularLocation>
        <location evidence="1">Cytoplasm</location>
    </subcellularLocation>
</comment>
<evidence type="ECO:0000256" key="4">
    <source>
        <dbReference type="ARBA" id="ARBA00022597"/>
    </source>
</evidence>
<dbReference type="OrthoDB" id="3183705at2"/>
<dbReference type="eggNOG" id="COG2893">
    <property type="taxonomic scope" value="Bacteria"/>
</dbReference>
<dbReference type="InterPro" id="IPR033887">
    <property type="entry name" value="PTS_IIA_man"/>
</dbReference>
<proteinExistence type="predicted"/>
<dbReference type="PANTHER" id="PTHR33799:SF1">
    <property type="entry name" value="PTS SYSTEM MANNOSE-SPECIFIC EIIAB COMPONENT-RELATED"/>
    <property type="match status" value="1"/>
</dbReference>
<evidence type="ECO:0000256" key="6">
    <source>
        <dbReference type="ARBA" id="ARBA00022683"/>
    </source>
</evidence>
<dbReference type="InterPro" id="IPR036662">
    <property type="entry name" value="PTS_EIIA_man-typ_sf"/>
</dbReference>
<dbReference type="Proteomes" id="UP000016638">
    <property type="component" value="Unassembled WGS sequence"/>
</dbReference>
<sequence length="144" mass="15076">MIGFILTGHGGFAGGLYSSISMIAGEQQEFATIEFHDDETASEFPQRLHSAISEFAKRDDEVIVFCDLQGGTPFNQAMMASAALPNVSVVAGVNLPCMVTAAIARPEARNAESLIEESLAAGCAGLIRSVLPVSDDEPSEGDGI</sequence>
<evidence type="ECO:0000256" key="1">
    <source>
        <dbReference type="ARBA" id="ARBA00004496"/>
    </source>
</evidence>
<dbReference type="AlphaFoldDB" id="U2V626"/>
<dbReference type="GO" id="GO:0016301">
    <property type="term" value="F:kinase activity"/>
    <property type="evidence" value="ECO:0007669"/>
    <property type="project" value="UniProtKB-KW"/>
</dbReference>
<evidence type="ECO:0000313" key="10">
    <source>
        <dbReference type="Proteomes" id="UP000016638"/>
    </source>
</evidence>
<dbReference type="PANTHER" id="PTHR33799">
    <property type="entry name" value="PTS PERMEASE-RELATED-RELATED"/>
    <property type="match status" value="1"/>
</dbReference>
<accession>U2V626</accession>
<keyword evidence="4" id="KW-0762">Sugar transport</keyword>
<dbReference type="RefSeq" id="WP_021726283.1">
    <property type="nucleotide sequence ID" value="NZ_AWEZ01000046.1"/>
</dbReference>